<organism evidence="2 3">
    <name type="scientific">Candidatus Yanofskybacteria bacterium RIFCSPHIGHO2_02_FULL_50_12</name>
    <dbReference type="NCBI Taxonomy" id="1802685"/>
    <lineage>
        <taxon>Bacteria</taxon>
        <taxon>Candidatus Yanofskyibacteriota</taxon>
    </lineage>
</organism>
<evidence type="ECO:0000259" key="1">
    <source>
        <dbReference type="Pfam" id="PF22296"/>
    </source>
</evidence>
<dbReference type="Gene3D" id="1.20.1440.60">
    <property type="entry name" value="23S rRNA-intervening sequence"/>
    <property type="match status" value="1"/>
</dbReference>
<dbReference type="STRING" id="1802685.A3C88_01055"/>
<sequence>MLFQIEFEFLHFCFQAFALLELTPSEKNIFRVCDTMKDMTTREPPPNDSAAPLVQRMFSFYEFIHGLSLKIPKKDRFGIFLKVENICLDTAELILSASLETRNEKMAYLKRARINIELLKRLFRSMCELKLIPPKTYMAAAFELQEISKMANGWIRYLS</sequence>
<protein>
    <recommendedName>
        <fullName evidence="1">bAvd-like domain-containing protein</fullName>
    </recommendedName>
</protein>
<dbReference type="Pfam" id="PF22296">
    <property type="entry name" value="bAvd"/>
    <property type="match status" value="1"/>
</dbReference>
<evidence type="ECO:0000313" key="2">
    <source>
        <dbReference type="EMBL" id="OGN17894.1"/>
    </source>
</evidence>
<dbReference type="Proteomes" id="UP000178117">
    <property type="component" value="Unassembled WGS sequence"/>
</dbReference>
<dbReference type="AlphaFoldDB" id="A0A1F8FXJ4"/>
<dbReference type="InterPro" id="IPR036583">
    <property type="entry name" value="23S_rRNA_IVS_sf"/>
</dbReference>
<accession>A0A1F8FXJ4</accession>
<dbReference type="EMBL" id="MGJZ01000002">
    <property type="protein sequence ID" value="OGN17894.1"/>
    <property type="molecule type" value="Genomic_DNA"/>
</dbReference>
<evidence type="ECO:0000313" key="3">
    <source>
        <dbReference type="Proteomes" id="UP000178117"/>
    </source>
</evidence>
<dbReference type="InterPro" id="IPR055360">
    <property type="entry name" value="bAvd"/>
</dbReference>
<dbReference type="CDD" id="cd16376">
    <property type="entry name" value="Avd_like"/>
    <property type="match status" value="1"/>
</dbReference>
<comment type="caution">
    <text evidence="2">The sequence shown here is derived from an EMBL/GenBank/DDBJ whole genome shotgun (WGS) entry which is preliminary data.</text>
</comment>
<feature type="domain" description="bAvd-like" evidence="1">
    <location>
        <begin position="54"/>
        <end position="157"/>
    </location>
</feature>
<reference evidence="2 3" key="1">
    <citation type="journal article" date="2016" name="Nat. Commun.">
        <title>Thousands of microbial genomes shed light on interconnected biogeochemical processes in an aquifer system.</title>
        <authorList>
            <person name="Anantharaman K."/>
            <person name="Brown C.T."/>
            <person name="Hug L.A."/>
            <person name="Sharon I."/>
            <person name="Castelle C.J."/>
            <person name="Probst A.J."/>
            <person name="Thomas B.C."/>
            <person name="Singh A."/>
            <person name="Wilkins M.J."/>
            <person name="Karaoz U."/>
            <person name="Brodie E.L."/>
            <person name="Williams K.H."/>
            <person name="Hubbard S.S."/>
            <person name="Banfield J.F."/>
        </authorList>
    </citation>
    <scope>NUCLEOTIDE SEQUENCE [LARGE SCALE GENOMIC DNA]</scope>
</reference>
<proteinExistence type="predicted"/>
<name>A0A1F8FXJ4_9BACT</name>
<gene>
    <name evidence="2" type="ORF">A3C88_01055</name>
</gene>